<evidence type="ECO:0000256" key="1">
    <source>
        <dbReference type="SAM" id="MobiDB-lite"/>
    </source>
</evidence>
<feature type="transmembrane region" description="Helical" evidence="2">
    <location>
        <begin position="122"/>
        <end position="143"/>
    </location>
</feature>
<dbReference type="OrthoDB" id="10000079at2"/>
<accession>I4ENK3</accession>
<feature type="transmembrane region" description="Helical" evidence="2">
    <location>
        <begin position="209"/>
        <end position="233"/>
    </location>
</feature>
<protein>
    <submittedName>
        <fullName evidence="3">Uncharacterized protein</fullName>
    </submittedName>
</protein>
<sequence length="330" mass="34877">MKRWEPPVPELDRAADQPGWRGGRLLTGRLSVWTLSGLGRIAIAAAFAVPLMTPQLRSWASAIVIALVLFLVAGVGLAWRLGMPAWGVVWLNDVLALAFLTPPLVLAGYVAAGEAPLQAGGWLAYLEIYVPAIAALAGIAALAKWLGRTRLPGGAPLLLLPGVLQVLALTTVLDSYRDVTVAAVLSSAYLIAAMGTFLAPVIRPGWRAWVPLVAVALYLVILSTTGSGLAALGKIQAPMVLTQMVLLLVALAAAVTVPARDRVSLAGRDIGTALIGPRESAAPRPTRAERARRDRHRTPDPANNVTPERRTHHPVGSAISEQDIGSFPFE</sequence>
<evidence type="ECO:0000313" key="3">
    <source>
        <dbReference type="EMBL" id="CCF86266.1"/>
    </source>
</evidence>
<keyword evidence="2" id="KW-1133">Transmembrane helix</keyword>
<evidence type="ECO:0000256" key="2">
    <source>
        <dbReference type="SAM" id="Phobius"/>
    </source>
</evidence>
<reference evidence="3 4" key="1">
    <citation type="journal article" date="2012" name="ISME J.">
        <title>Nitrification expanded: discovery, physiology and genomics of a nitrite-oxidizing bacterium from the phylum Chloroflexi.</title>
        <authorList>
            <person name="Sorokin D.Y."/>
            <person name="Lucker S."/>
            <person name="Vejmelkova D."/>
            <person name="Kostrikina N.A."/>
            <person name="Kleerebezem R."/>
            <person name="Rijpstra W.I."/>
            <person name="Damste J.S."/>
            <person name="Le Paslier D."/>
            <person name="Muyzer G."/>
            <person name="Wagner M."/>
            <person name="van Loosdrecht M.C."/>
            <person name="Daims H."/>
        </authorList>
    </citation>
    <scope>NUCLEOTIDE SEQUENCE [LARGE SCALE GENOMIC DNA]</scope>
    <source>
        <strain evidence="4">none</strain>
    </source>
</reference>
<feature type="transmembrane region" description="Helical" evidence="2">
    <location>
        <begin position="239"/>
        <end position="259"/>
    </location>
</feature>
<evidence type="ECO:0000313" key="4">
    <source>
        <dbReference type="Proteomes" id="UP000004221"/>
    </source>
</evidence>
<organism evidence="3 4">
    <name type="scientific">Nitrolancea hollandica Lb</name>
    <dbReference type="NCBI Taxonomy" id="1129897"/>
    <lineage>
        <taxon>Bacteria</taxon>
        <taxon>Pseudomonadati</taxon>
        <taxon>Thermomicrobiota</taxon>
        <taxon>Thermomicrobia</taxon>
        <taxon>Sphaerobacterales</taxon>
        <taxon>Sphaerobacterineae</taxon>
        <taxon>Sphaerobacteraceae</taxon>
        <taxon>Nitrolancea</taxon>
    </lineage>
</organism>
<proteinExistence type="predicted"/>
<gene>
    <name evidence="3" type="ORF">NITHO_950011</name>
</gene>
<feature type="transmembrane region" description="Helical" evidence="2">
    <location>
        <begin position="30"/>
        <end position="53"/>
    </location>
</feature>
<name>I4ENK3_9BACT</name>
<feature type="transmembrane region" description="Helical" evidence="2">
    <location>
        <begin position="155"/>
        <end position="173"/>
    </location>
</feature>
<keyword evidence="4" id="KW-1185">Reference proteome</keyword>
<dbReference type="RefSeq" id="WP_008481983.1">
    <property type="nucleotide sequence ID" value="NZ_CAGS01000732.1"/>
</dbReference>
<feature type="transmembrane region" description="Helical" evidence="2">
    <location>
        <begin position="88"/>
        <end position="110"/>
    </location>
</feature>
<dbReference type="EMBL" id="CAGS01000732">
    <property type="protein sequence ID" value="CCF86266.1"/>
    <property type="molecule type" value="Genomic_DNA"/>
</dbReference>
<keyword evidence="2" id="KW-0812">Transmembrane</keyword>
<dbReference type="AlphaFoldDB" id="I4ENK3"/>
<dbReference type="Proteomes" id="UP000004221">
    <property type="component" value="Unassembled WGS sequence"/>
</dbReference>
<feature type="transmembrane region" description="Helical" evidence="2">
    <location>
        <begin position="59"/>
        <end position="81"/>
    </location>
</feature>
<keyword evidence="2" id="KW-0472">Membrane</keyword>
<feature type="transmembrane region" description="Helical" evidence="2">
    <location>
        <begin position="179"/>
        <end position="202"/>
    </location>
</feature>
<feature type="region of interest" description="Disordered" evidence="1">
    <location>
        <begin position="276"/>
        <end position="330"/>
    </location>
</feature>
<comment type="caution">
    <text evidence="3">The sequence shown here is derived from an EMBL/GenBank/DDBJ whole genome shotgun (WGS) entry which is preliminary data.</text>
</comment>